<dbReference type="PANTHER" id="PTHR46268">
    <property type="entry name" value="STRESS RESPONSE PROTEIN NHAX"/>
    <property type="match status" value="1"/>
</dbReference>
<dbReference type="Gene3D" id="3.40.50.620">
    <property type="entry name" value="HUPs"/>
    <property type="match status" value="1"/>
</dbReference>
<dbReference type="Pfam" id="PF00582">
    <property type="entry name" value="Usp"/>
    <property type="match status" value="1"/>
</dbReference>
<dbReference type="PRINTS" id="PR01438">
    <property type="entry name" value="UNVRSLSTRESS"/>
</dbReference>
<dbReference type="RefSeq" id="WP_006066834.1">
    <property type="nucleotide sequence ID" value="NZ_CP031305.1"/>
</dbReference>
<sequence>MTKHALVPIDGSESSWDALDYALEQYNGKQITALHVVDPAESVYAGSEGGAYDSTAFDRTLERGEELCEQAKARLEEGEYADSTVLETAIETGRPSQTILEVADDRDVDHIIMGSHGRSGLSRILLGSVAETVTRRAAVPVTIVR</sequence>
<name>A0A4D6HKS9_9EURY</name>
<dbReference type="InterPro" id="IPR006015">
    <property type="entry name" value="Universal_stress_UspA"/>
</dbReference>
<dbReference type="AlphaFoldDB" id="A0A4D6HKS9"/>
<protein>
    <submittedName>
        <fullName evidence="3">Universal stress protein</fullName>
    </submittedName>
</protein>
<gene>
    <name evidence="3" type="ORF">DV706_01975</name>
</gene>
<dbReference type="InterPro" id="IPR006016">
    <property type="entry name" value="UspA"/>
</dbReference>
<evidence type="ECO:0000313" key="3">
    <source>
        <dbReference type="EMBL" id="QCC53357.1"/>
    </source>
</evidence>
<dbReference type="PANTHER" id="PTHR46268:SF24">
    <property type="entry name" value="UNIVERSAL STRESS PROTEIN"/>
    <property type="match status" value="1"/>
</dbReference>
<evidence type="ECO:0000256" key="1">
    <source>
        <dbReference type="ARBA" id="ARBA00008791"/>
    </source>
</evidence>
<organism evidence="3 4">
    <name type="scientific">Natronorubrum bangense</name>
    <dbReference type="NCBI Taxonomy" id="61858"/>
    <lineage>
        <taxon>Archaea</taxon>
        <taxon>Methanobacteriati</taxon>
        <taxon>Methanobacteriota</taxon>
        <taxon>Stenosarchaea group</taxon>
        <taxon>Halobacteria</taxon>
        <taxon>Halobacteriales</taxon>
        <taxon>Natrialbaceae</taxon>
        <taxon>Natronorubrum</taxon>
    </lineage>
</organism>
<dbReference type="InterPro" id="IPR014729">
    <property type="entry name" value="Rossmann-like_a/b/a_fold"/>
</dbReference>
<comment type="similarity">
    <text evidence="1">Belongs to the universal stress protein A family.</text>
</comment>
<dbReference type="KEGG" id="nbg:DV706_01975"/>
<dbReference type="Proteomes" id="UP000296822">
    <property type="component" value="Chromosome"/>
</dbReference>
<feature type="domain" description="UspA" evidence="2">
    <location>
        <begin position="1"/>
        <end position="145"/>
    </location>
</feature>
<dbReference type="SUPFAM" id="SSF52402">
    <property type="entry name" value="Adenine nucleotide alpha hydrolases-like"/>
    <property type="match status" value="1"/>
</dbReference>
<evidence type="ECO:0000313" key="4">
    <source>
        <dbReference type="Proteomes" id="UP000296822"/>
    </source>
</evidence>
<accession>A0A4D6HKS9</accession>
<evidence type="ECO:0000259" key="2">
    <source>
        <dbReference type="Pfam" id="PF00582"/>
    </source>
</evidence>
<dbReference type="CDD" id="cd00293">
    <property type="entry name" value="USP-like"/>
    <property type="match status" value="1"/>
</dbReference>
<reference evidence="3 4" key="1">
    <citation type="journal article" date="2019" name="Nat. Commun.">
        <title>A new type of DNA phosphorothioation-based antiviral system in archaea.</title>
        <authorList>
            <person name="Xiong L."/>
            <person name="Liu S."/>
            <person name="Chen S."/>
            <person name="Xiao Y."/>
            <person name="Zhu B."/>
            <person name="Gao Y."/>
            <person name="Zhang Y."/>
            <person name="Chen B."/>
            <person name="Luo J."/>
            <person name="Deng Z."/>
            <person name="Chen X."/>
            <person name="Wang L."/>
            <person name="Chen S."/>
        </authorList>
    </citation>
    <scope>NUCLEOTIDE SEQUENCE [LARGE SCALE GENOMIC DNA]</scope>
    <source>
        <strain evidence="3 4">JCM 10635</strain>
    </source>
</reference>
<dbReference type="EMBL" id="CP031305">
    <property type="protein sequence ID" value="QCC53357.1"/>
    <property type="molecule type" value="Genomic_DNA"/>
</dbReference>
<proteinExistence type="inferred from homology"/>
<dbReference type="GeneID" id="39849995"/>